<keyword evidence="2" id="KW-0285">Flavoprotein</keyword>
<gene>
    <name evidence="9" type="ORF">HNR51_003190</name>
</gene>
<comment type="cofactor">
    <cofactor evidence="1">
        <name>FAD</name>
        <dbReference type="ChEBI" id="CHEBI:57692"/>
    </cofactor>
</comment>
<protein>
    <submittedName>
        <fullName evidence="9">Sulfide:quinone oxidoreductase</fullName>
        <ecNumber evidence="9">1.8.5.-</ecNumber>
    </submittedName>
</protein>
<evidence type="ECO:0000256" key="3">
    <source>
        <dbReference type="ARBA" id="ARBA00022719"/>
    </source>
</evidence>
<dbReference type="GO" id="GO:0016787">
    <property type="term" value="F:hydrolase activity"/>
    <property type="evidence" value="ECO:0007669"/>
    <property type="project" value="InterPro"/>
</dbReference>
<evidence type="ECO:0000256" key="5">
    <source>
        <dbReference type="ARBA" id="ARBA00022946"/>
    </source>
</evidence>
<sequence>MDAKLITDDLAVAPQIGPDDIPAVASAGFRSIICNRPDAEAADQTAFREIERLAGEAGIAARYLPVTSGGITDEDVAAFEMATGALPKPTLAYCRTGTRSATLWSLAEARRGRAVPEIMAAAKAVGYDMSGAAARMATRSGVATEGTERHFSVVVVGGGAAGIAAASSLKARKPDLQVAVIDPADVHYYQPGWTLVGAGVFDQDETARTMASLIPDGVTWIKAGVVAFEPERKAVVLEGGRAIGYDRLVVAPGLKLNWAGIDGLDETLGRNGVTSNYRFDLAPYTWELVQGLGRGRAVFTQPSMPIKCAGAPQKAMYLSADHWRRSGRLPDIGIDFFTATPGLFGVKEYVPPLMEYVRRYDAKLHFNHNLTRIDGQAKRAWFSRTAEDGTKSTVETEFDMIHVVPPQQAPDFVRTSPLADSSGWVEVDQASMRHKRFADVYALGDACSAPNAKTAAAARKQAPVLAHNLLRDMGFIKEPDAVYDGYGSCPLTVERGKILLAEFGYGGKLLPSFPSWLIDGTKPSRAAWLLKERMLPPIYWQGMLKGREWMARPKLAV</sequence>
<evidence type="ECO:0000256" key="4">
    <source>
        <dbReference type="ARBA" id="ARBA00022827"/>
    </source>
</evidence>
<reference evidence="9 10" key="1">
    <citation type="submission" date="2020-08" db="EMBL/GenBank/DDBJ databases">
        <title>Genomic Encyclopedia of Type Strains, Phase IV (KMG-IV): sequencing the most valuable type-strain genomes for metagenomic binning, comparative biology and taxonomic classification.</title>
        <authorList>
            <person name="Goeker M."/>
        </authorList>
    </citation>
    <scope>NUCLEOTIDE SEQUENCE [LARGE SCALE GENOMIC DNA]</scope>
    <source>
        <strain evidence="9 10">DSM 11490</strain>
    </source>
</reference>
<feature type="domain" description="Beta-lactamase hydrolase-like protein phosphatase-like" evidence="7">
    <location>
        <begin position="2"/>
        <end position="109"/>
    </location>
</feature>
<dbReference type="Pfam" id="PF04273">
    <property type="entry name" value="BLH_phosphatase"/>
    <property type="match status" value="1"/>
</dbReference>
<dbReference type="RefSeq" id="WP_182555560.1">
    <property type="nucleotide sequence ID" value="NZ_BPRF01000003.1"/>
</dbReference>
<dbReference type="FunFam" id="3.50.50.60:FF:000034">
    <property type="entry name" value="sulfide:quinone oxidoreductase, mitochondrial"/>
    <property type="match status" value="1"/>
</dbReference>
<keyword evidence="4" id="KW-0274">FAD</keyword>
<dbReference type="InterPro" id="IPR036188">
    <property type="entry name" value="FAD/NAD-bd_sf"/>
</dbReference>
<evidence type="ECO:0000259" key="7">
    <source>
        <dbReference type="Pfam" id="PF04273"/>
    </source>
</evidence>
<dbReference type="EMBL" id="JACJIB010000005">
    <property type="protein sequence ID" value="MBA8914099.1"/>
    <property type="molecule type" value="Genomic_DNA"/>
</dbReference>
<dbReference type="InterPro" id="IPR029021">
    <property type="entry name" value="Prot-tyrosine_phosphatase-like"/>
</dbReference>
<dbReference type="AlphaFoldDB" id="A0AA40VBC6"/>
<dbReference type="InterPro" id="IPR015904">
    <property type="entry name" value="Sulphide_quinone_reductase"/>
</dbReference>
<keyword evidence="3" id="KW-0874">Quinone</keyword>
<dbReference type="Proteomes" id="UP000543554">
    <property type="component" value="Unassembled WGS sequence"/>
</dbReference>
<name>A0AA40VBC6_9HYPH</name>
<dbReference type="Pfam" id="PF07992">
    <property type="entry name" value="Pyr_redox_2"/>
    <property type="match status" value="1"/>
</dbReference>
<evidence type="ECO:0000256" key="2">
    <source>
        <dbReference type="ARBA" id="ARBA00022630"/>
    </source>
</evidence>
<dbReference type="GO" id="GO:0071949">
    <property type="term" value="F:FAD binding"/>
    <property type="evidence" value="ECO:0007669"/>
    <property type="project" value="TreeGrafter"/>
</dbReference>
<evidence type="ECO:0000313" key="9">
    <source>
        <dbReference type="EMBL" id="MBA8914099.1"/>
    </source>
</evidence>
<dbReference type="InterPro" id="IPR005939">
    <property type="entry name" value="BLH_phosphatase-like"/>
</dbReference>
<dbReference type="EC" id="1.8.5.-" evidence="9"/>
<dbReference type="SUPFAM" id="SSF51905">
    <property type="entry name" value="FAD/NAD(P)-binding domain"/>
    <property type="match status" value="1"/>
</dbReference>
<dbReference type="NCBIfam" id="TIGR01244">
    <property type="entry name" value="TIGR01244 family sulfur transferase"/>
    <property type="match status" value="1"/>
</dbReference>
<dbReference type="PANTHER" id="PTHR10632:SF2">
    <property type="entry name" value="SULFIDE:QUINONE OXIDOREDUCTASE, MITOCHONDRIAL"/>
    <property type="match status" value="1"/>
</dbReference>
<evidence type="ECO:0000313" key="10">
    <source>
        <dbReference type="Proteomes" id="UP000543554"/>
    </source>
</evidence>
<evidence type="ECO:0000256" key="6">
    <source>
        <dbReference type="ARBA" id="ARBA00023002"/>
    </source>
</evidence>
<dbReference type="GO" id="GO:0048038">
    <property type="term" value="F:quinone binding"/>
    <property type="evidence" value="ECO:0007669"/>
    <property type="project" value="UniProtKB-KW"/>
</dbReference>
<keyword evidence="6 9" id="KW-0560">Oxidoreductase</keyword>
<proteinExistence type="predicted"/>
<dbReference type="InterPro" id="IPR023753">
    <property type="entry name" value="FAD/NAD-binding_dom"/>
</dbReference>
<accession>A0AA40VBC6</accession>
<dbReference type="PANTHER" id="PTHR10632">
    <property type="entry name" value="SULFIDE:QUINONE OXIDOREDUCTASE"/>
    <property type="match status" value="1"/>
</dbReference>
<dbReference type="CDD" id="cd14503">
    <property type="entry name" value="PTP-bact"/>
    <property type="match status" value="1"/>
</dbReference>
<dbReference type="GO" id="GO:0070224">
    <property type="term" value="F:sulfide:quinone oxidoreductase activity"/>
    <property type="evidence" value="ECO:0007669"/>
    <property type="project" value="TreeGrafter"/>
</dbReference>
<dbReference type="Gene3D" id="3.90.190.10">
    <property type="entry name" value="Protein tyrosine phosphatase superfamily"/>
    <property type="match status" value="1"/>
</dbReference>
<dbReference type="Gene3D" id="3.50.50.60">
    <property type="entry name" value="FAD/NAD(P)-binding domain"/>
    <property type="match status" value="2"/>
</dbReference>
<comment type="caution">
    <text evidence="9">The sequence shown here is derived from an EMBL/GenBank/DDBJ whole genome shotgun (WGS) entry which is preliminary data.</text>
</comment>
<keyword evidence="10" id="KW-1185">Reference proteome</keyword>
<evidence type="ECO:0000259" key="8">
    <source>
        <dbReference type="Pfam" id="PF07992"/>
    </source>
</evidence>
<feature type="domain" description="FAD/NAD(P)-binding" evidence="8">
    <location>
        <begin position="152"/>
        <end position="273"/>
    </location>
</feature>
<organism evidence="9 10">
    <name type="scientific">Methylorubrum thiocyanatum</name>
    <dbReference type="NCBI Taxonomy" id="47958"/>
    <lineage>
        <taxon>Bacteria</taxon>
        <taxon>Pseudomonadati</taxon>
        <taxon>Pseudomonadota</taxon>
        <taxon>Alphaproteobacteria</taxon>
        <taxon>Hyphomicrobiales</taxon>
        <taxon>Methylobacteriaceae</taxon>
        <taxon>Methylorubrum</taxon>
    </lineage>
</organism>
<dbReference type="GO" id="GO:0070221">
    <property type="term" value="P:sulfide oxidation, using sulfide:quinone oxidoreductase"/>
    <property type="evidence" value="ECO:0007669"/>
    <property type="project" value="TreeGrafter"/>
</dbReference>
<keyword evidence="5" id="KW-0809">Transit peptide</keyword>
<evidence type="ECO:0000256" key="1">
    <source>
        <dbReference type="ARBA" id="ARBA00001974"/>
    </source>
</evidence>